<dbReference type="PANTHER" id="PTHR37422:SF13">
    <property type="entry name" value="LIPOPOLYSACCHARIDE BIOSYNTHESIS PROTEIN PA4999-RELATED"/>
    <property type="match status" value="1"/>
</dbReference>
<gene>
    <name evidence="3" type="ORF">SAMN02745168_2275</name>
</gene>
<keyword evidence="2" id="KW-0472">Membrane</keyword>
<name>A0A1W2BKU6_9FIRM</name>
<keyword evidence="4" id="KW-1185">Reference proteome</keyword>
<organism evidence="3 4">
    <name type="scientific">Papillibacter cinnamivorans DSM 12816</name>
    <dbReference type="NCBI Taxonomy" id="1122930"/>
    <lineage>
        <taxon>Bacteria</taxon>
        <taxon>Bacillati</taxon>
        <taxon>Bacillota</taxon>
        <taxon>Clostridia</taxon>
        <taxon>Eubacteriales</taxon>
        <taxon>Oscillospiraceae</taxon>
        <taxon>Papillibacter</taxon>
    </lineage>
</organism>
<dbReference type="EMBL" id="FWXW01000005">
    <property type="protein sequence ID" value="SMC73501.1"/>
    <property type="molecule type" value="Genomic_DNA"/>
</dbReference>
<dbReference type="AlphaFoldDB" id="A0A1W2BKU6"/>
<feature type="transmembrane region" description="Helical" evidence="2">
    <location>
        <begin position="634"/>
        <end position="653"/>
    </location>
</feature>
<dbReference type="RefSeq" id="WP_084234939.1">
    <property type="nucleotide sequence ID" value="NZ_FWXW01000005.1"/>
</dbReference>
<keyword evidence="3" id="KW-0436">Ligase</keyword>
<feature type="transmembrane region" description="Helical" evidence="2">
    <location>
        <begin position="339"/>
        <end position="356"/>
    </location>
</feature>
<evidence type="ECO:0000256" key="1">
    <source>
        <dbReference type="SAM" id="MobiDB-lite"/>
    </source>
</evidence>
<feature type="transmembrane region" description="Helical" evidence="2">
    <location>
        <begin position="578"/>
        <end position="597"/>
    </location>
</feature>
<feature type="transmembrane region" description="Helical" evidence="2">
    <location>
        <begin position="125"/>
        <end position="144"/>
    </location>
</feature>
<feature type="transmembrane region" description="Helical" evidence="2">
    <location>
        <begin position="377"/>
        <end position="401"/>
    </location>
</feature>
<dbReference type="GO" id="GO:0016874">
    <property type="term" value="F:ligase activity"/>
    <property type="evidence" value="ECO:0007669"/>
    <property type="project" value="UniProtKB-KW"/>
</dbReference>
<keyword evidence="2" id="KW-1133">Transmembrane helix</keyword>
<dbReference type="PANTHER" id="PTHR37422">
    <property type="entry name" value="TEICHURONIC ACID BIOSYNTHESIS PROTEIN TUAE"/>
    <property type="match status" value="1"/>
</dbReference>
<dbReference type="InterPro" id="IPR051533">
    <property type="entry name" value="WaaL-like"/>
</dbReference>
<reference evidence="3 4" key="1">
    <citation type="submission" date="2017-04" db="EMBL/GenBank/DDBJ databases">
        <authorList>
            <person name="Afonso C.L."/>
            <person name="Miller P.J."/>
            <person name="Scott M.A."/>
            <person name="Spackman E."/>
            <person name="Goraichik I."/>
            <person name="Dimitrov K.M."/>
            <person name="Suarez D.L."/>
            <person name="Swayne D.E."/>
        </authorList>
    </citation>
    <scope>NUCLEOTIDE SEQUENCE [LARGE SCALE GENOMIC DNA]</scope>
    <source>
        <strain evidence="3 4">DSM 12816</strain>
    </source>
</reference>
<evidence type="ECO:0000313" key="4">
    <source>
        <dbReference type="Proteomes" id="UP000192790"/>
    </source>
</evidence>
<protein>
    <submittedName>
        <fullName evidence="3">O-antigen ligase</fullName>
    </submittedName>
</protein>
<feature type="transmembrane region" description="Helical" evidence="2">
    <location>
        <begin position="665"/>
        <end position="687"/>
    </location>
</feature>
<accession>A0A1W2BKU6</accession>
<feature type="transmembrane region" description="Helical" evidence="2">
    <location>
        <begin position="186"/>
        <end position="209"/>
    </location>
</feature>
<dbReference type="STRING" id="1122930.SAMN02745168_2275"/>
<feature type="transmembrane region" description="Helical" evidence="2">
    <location>
        <begin position="609"/>
        <end position="628"/>
    </location>
</feature>
<feature type="transmembrane region" description="Helical" evidence="2">
    <location>
        <begin position="272"/>
        <end position="305"/>
    </location>
</feature>
<evidence type="ECO:0000313" key="3">
    <source>
        <dbReference type="EMBL" id="SMC73501.1"/>
    </source>
</evidence>
<dbReference type="Proteomes" id="UP000192790">
    <property type="component" value="Unassembled WGS sequence"/>
</dbReference>
<feature type="transmembrane region" description="Helical" evidence="2">
    <location>
        <begin position="97"/>
        <end position="113"/>
    </location>
</feature>
<sequence>MSSKRGKNKPAPAPRGEQVPAAGKPAAPDSRHPNPQKAGNSAFVSREAQNRSGSGSPSAAAVSARPARPFFWPCILICAVVCFFAVAGAWQLRWDSQLIYALAAAPAFLIVFSRKEMRGILRENLSPLPLLLFALSLLYFAGMFYGWFQKLALREFFLTAGGFFYFSVLYLMFLKNRETAQRFLSALAVCIGVVSLVSIELATSGLLFAPLHAVSALLGEPIAEGFASFEANTRITTSMDNPNVFAAMAAIGVFLSLQRHGVETDRLRRSLYLGLGILCGVTFVLCFSLGSFAAVLPAIIIWLLLGKSGERKALLIPAVLLIIASFIGAGLVFASLNFGVLPLFLTLALSFGAGFASERVRLPAFSVSGFLRHKQTVAGIVVAVLAVLFFAAFFLRGAYFLGPGESIRRAEALKSGDYTLSAELSTSGDKISVEVTSMSYTQAALKESTVLASGSLASGEHLSFTVPEGSAAVYFRFSSDAGTLLKTASYSGASGAGTIPLRYLMVPEFIVNRLQGLWVNDNAIQRLVFFRDGIRLGLTSPLIGLGGGAFEGADRSVADYYYETAHTHNQYIQSFVDGGIIGLGLFAALAVFAFRALYLAKKKGLYPQLLPYLGGAVSLVFLHSMIEIDFMQPAFRTIACALLAVLAALFPVEQTFSIQKPAKRVLTAAAPVLAAAAILLSVGRIWALQSMKGSYNLDTFRTAALLDPFNGDDYKLSFLMSTAQTNSISLLSQDKEYLESIENRRIIPGTAIYLVRYYLQKADPDFEKAAEMAEIYIRGERVKESAWDDVFSQYSLAEWTAGDEGSRKLAESVDSLCSYLMELNRTLPQKIEPSQALAQYLWAEEYLRNDRVLVQAGETYDLNCDGVSDFVTQASDGSTVLQIPAVNSAQGMLQVKVYQAESMTPSIRLNGDLLTCGYRPDEGCWLAEAAVHSDSFQVEIGGVSDTTDCAVSLNPSN</sequence>
<evidence type="ECO:0000256" key="2">
    <source>
        <dbReference type="SAM" id="Phobius"/>
    </source>
</evidence>
<feature type="transmembrane region" description="Helical" evidence="2">
    <location>
        <begin position="70"/>
        <end position="91"/>
    </location>
</feature>
<proteinExistence type="predicted"/>
<feature type="region of interest" description="Disordered" evidence="1">
    <location>
        <begin position="1"/>
        <end position="58"/>
    </location>
</feature>
<dbReference type="OrthoDB" id="1808577at2"/>
<feature type="transmembrane region" description="Helical" evidence="2">
    <location>
        <begin position="156"/>
        <end position="174"/>
    </location>
</feature>
<keyword evidence="2" id="KW-0812">Transmembrane</keyword>
<feature type="transmembrane region" description="Helical" evidence="2">
    <location>
        <begin position="314"/>
        <end position="333"/>
    </location>
</feature>